<evidence type="ECO:0000313" key="3">
    <source>
        <dbReference type="Proteomes" id="UP000706525"/>
    </source>
</evidence>
<sequence>MPFQREHCFLNSEIHRNIMNTTIRNTALASILFAAASSAAFAAGSANLTVTGTIKPAACDVTFSGGGVIDLGTIAANTLSDTAPTKLAAKNSSFSVTCQSATRVMWTTGDNSAGSANANAGAALSNASKAYFGLGNVGGKNIGAYVITMDQTPAVADGKNVGMIASFDQGKTWAGYTSAIAVNTHGYQGMSWATTGTIAPVAFMTATQPFKVEAAIAKTGELPALTQDVAINGSATITLTYL</sequence>
<dbReference type="Pfam" id="PF06551">
    <property type="entry name" value="DUF1120"/>
    <property type="match status" value="1"/>
</dbReference>
<dbReference type="RefSeq" id="WP_223990554.1">
    <property type="nucleotide sequence ID" value="NZ_CAJZAG010000007.1"/>
</dbReference>
<keyword evidence="1" id="KW-0732">Signal</keyword>
<dbReference type="InterPro" id="IPR010546">
    <property type="entry name" value="DUF1120"/>
</dbReference>
<keyword evidence="3" id="KW-1185">Reference proteome</keyword>
<evidence type="ECO:0000256" key="1">
    <source>
        <dbReference type="SAM" id="SignalP"/>
    </source>
</evidence>
<dbReference type="Proteomes" id="UP000706525">
    <property type="component" value="Unassembled WGS sequence"/>
</dbReference>
<name>A0ABM8X945_9BURK</name>
<accession>A0ABM8X945</accession>
<organism evidence="2 3">
    <name type="scientific">Cupriavidus pampae</name>
    <dbReference type="NCBI Taxonomy" id="659251"/>
    <lineage>
        <taxon>Bacteria</taxon>
        <taxon>Pseudomonadati</taxon>
        <taxon>Pseudomonadota</taxon>
        <taxon>Betaproteobacteria</taxon>
        <taxon>Burkholderiales</taxon>
        <taxon>Burkholderiaceae</taxon>
        <taxon>Cupriavidus</taxon>
    </lineage>
</organism>
<protein>
    <submittedName>
        <fullName evidence="2">Protein GltF</fullName>
    </submittedName>
</protein>
<evidence type="ECO:0000313" key="2">
    <source>
        <dbReference type="EMBL" id="CAG9176407.1"/>
    </source>
</evidence>
<gene>
    <name evidence="2" type="primary">gltF</name>
    <name evidence="2" type="ORF">LMG32289_03522</name>
</gene>
<feature type="signal peptide" evidence="1">
    <location>
        <begin position="1"/>
        <end position="42"/>
    </location>
</feature>
<feature type="chain" id="PRO_5046136782" evidence="1">
    <location>
        <begin position="43"/>
        <end position="242"/>
    </location>
</feature>
<comment type="caution">
    <text evidence="2">The sequence shown here is derived from an EMBL/GenBank/DDBJ whole genome shotgun (WGS) entry which is preliminary data.</text>
</comment>
<proteinExistence type="predicted"/>
<reference evidence="2 3" key="1">
    <citation type="submission" date="2021-08" db="EMBL/GenBank/DDBJ databases">
        <authorList>
            <person name="Peeters C."/>
        </authorList>
    </citation>
    <scope>NUCLEOTIDE SEQUENCE [LARGE SCALE GENOMIC DNA]</scope>
    <source>
        <strain evidence="2 3">LMG 32289</strain>
    </source>
</reference>
<dbReference type="EMBL" id="CAJZAG010000007">
    <property type="protein sequence ID" value="CAG9176407.1"/>
    <property type="molecule type" value="Genomic_DNA"/>
</dbReference>